<keyword evidence="2" id="KW-1185">Reference proteome</keyword>
<protein>
    <submittedName>
        <fullName evidence="1">4251_t:CDS:1</fullName>
    </submittedName>
</protein>
<dbReference type="OrthoDB" id="2411218at2759"/>
<sequence>RVNARGSENGRSCQPFYANWPDFKTLNPNIWYTLYADDYSTMTIICYGKEEMLLTLRGDDPHLSPH</sequence>
<accession>A0A9N9NS68</accession>
<name>A0A9N9NS68_9GLOM</name>
<gene>
    <name evidence="1" type="ORF">FCALED_LOCUS16581</name>
</gene>
<comment type="caution">
    <text evidence="1">The sequence shown here is derived from an EMBL/GenBank/DDBJ whole genome shotgun (WGS) entry which is preliminary data.</text>
</comment>
<proteinExistence type="predicted"/>
<dbReference type="EMBL" id="CAJVPQ010020058">
    <property type="protein sequence ID" value="CAG8755382.1"/>
    <property type="molecule type" value="Genomic_DNA"/>
</dbReference>
<dbReference type="AlphaFoldDB" id="A0A9N9NS68"/>
<dbReference type="Proteomes" id="UP000789570">
    <property type="component" value="Unassembled WGS sequence"/>
</dbReference>
<evidence type="ECO:0000313" key="2">
    <source>
        <dbReference type="Proteomes" id="UP000789570"/>
    </source>
</evidence>
<feature type="non-terminal residue" evidence="1">
    <location>
        <position position="1"/>
    </location>
</feature>
<evidence type="ECO:0000313" key="1">
    <source>
        <dbReference type="EMBL" id="CAG8755382.1"/>
    </source>
</evidence>
<organism evidence="1 2">
    <name type="scientific">Funneliformis caledonium</name>
    <dbReference type="NCBI Taxonomy" id="1117310"/>
    <lineage>
        <taxon>Eukaryota</taxon>
        <taxon>Fungi</taxon>
        <taxon>Fungi incertae sedis</taxon>
        <taxon>Mucoromycota</taxon>
        <taxon>Glomeromycotina</taxon>
        <taxon>Glomeromycetes</taxon>
        <taxon>Glomerales</taxon>
        <taxon>Glomeraceae</taxon>
        <taxon>Funneliformis</taxon>
    </lineage>
</organism>
<reference evidence="1" key="1">
    <citation type="submission" date="2021-06" db="EMBL/GenBank/DDBJ databases">
        <authorList>
            <person name="Kallberg Y."/>
            <person name="Tangrot J."/>
            <person name="Rosling A."/>
        </authorList>
    </citation>
    <scope>NUCLEOTIDE SEQUENCE</scope>
    <source>
        <strain evidence="1">UK204</strain>
    </source>
</reference>